<evidence type="ECO:0000313" key="3">
    <source>
        <dbReference type="EMBL" id="QIH44266.1"/>
    </source>
</evidence>
<comment type="similarity">
    <text evidence="1">Belongs to the UPF0065 (bug) family.</text>
</comment>
<gene>
    <name evidence="3" type="ORF">G5S32_20170</name>
</gene>
<evidence type="ECO:0000256" key="1">
    <source>
        <dbReference type="ARBA" id="ARBA00006987"/>
    </source>
</evidence>
<dbReference type="AlphaFoldDB" id="A0A6G7CQE8"/>
<name>A0A6G7CQE8_9VIBR</name>
<proteinExistence type="inferred from homology"/>
<dbReference type="InterPro" id="IPR005064">
    <property type="entry name" value="BUG"/>
</dbReference>
<organism evidence="3 4">
    <name type="scientific">Vibrio ziniensis</name>
    <dbReference type="NCBI Taxonomy" id="2711221"/>
    <lineage>
        <taxon>Bacteria</taxon>
        <taxon>Pseudomonadati</taxon>
        <taxon>Pseudomonadota</taxon>
        <taxon>Gammaproteobacteria</taxon>
        <taxon>Vibrionales</taxon>
        <taxon>Vibrionaceae</taxon>
        <taxon>Vibrio</taxon>
    </lineage>
</organism>
<protein>
    <submittedName>
        <fullName evidence="3">Tricarboxylate transporter</fullName>
    </submittedName>
</protein>
<dbReference type="EMBL" id="CP049332">
    <property type="protein sequence ID" value="QIH44266.1"/>
    <property type="molecule type" value="Genomic_DNA"/>
</dbReference>
<evidence type="ECO:0000313" key="4">
    <source>
        <dbReference type="Proteomes" id="UP000503003"/>
    </source>
</evidence>
<evidence type="ECO:0000256" key="2">
    <source>
        <dbReference type="SAM" id="SignalP"/>
    </source>
</evidence>
<dbReference type="RefSeq" id="WP_165313926.1">
    <property type="nucleotide sequence ID" value="NZ_CP049332.1"/>
</dbReference>
<keyword evidence="2" id="KW-0732">Signal</keyword>
<feature type="chain" id="PRO_5026025685" evidence="2">
    <location>
        <begin position="26"/>
        <end position="358"/>
    </location>
</feature>
<dbReference type="PANTHER" id="PTHR42928">
    <property type="entry name" value="TRICARBOXYLATE-BINDING PROTEIN"/>
    <property type="match status" value="1"/>
</dbReference>
<accession>A0A6G7CQE8</accession>
<dbReference type="PANTHER" id="PTHR42928:SF5">
    <property type="entry name" value="BLR1237 PROTEIN"/>
    <property type="match status" value="1"/>
</dbReference>
<dbReference type="KEGG" id="vzi:G5S32_20170"/>
<feature type="signal peptide" evidence="2">
    <location>
        <begin position="1"/>
        <end position="25"/>
    </location>
</feature>
<keyword evidence="4" id="KW-1185">Reference proteome</keyword>
<dbReference type="InterPro" id="IPR042100">
    <property type="entry name" value="Bug_dom1"/>
</dbReference>
<dbReference type="Gene3D" id="3.40.190.150">
    <property type="entry name" value="Bordetella uptake gene, domain 1"/>
    <property type="match status" value="1"/>
</dbReference>
<sequence length="358" mass="39293">MNKLVFGLAAGIALSVSTISTTAMAQDFSGERVEWIVPFKEGGGTDVWARFFLPKVTESLPGNPTVVIKNIPGGGSINGANQFDARAKSDGTNIFGSTASTLFYYLLGDKRARYEPKDWQAVFATPTGGVLYINPELGIRDAKDLAKLKDTELAFPSLGPTSLDLVPLLAMDMLGLKIKPVFGMDRSAGRLAFERGEVNIDYQTSAPYIQKVQPLVDQGTALPLLTWGILDDNGNIVRDPSFPDLPTFTEVYEMVHGKKPEGQVYDVWKTFFIAGFAAQKIMFLPKDASADTLNTYRETMVKIASQPGFKEEASNAIGDYDQIVGKSIEPAVKMIFSLSDENKAWIQSWLTKNYNVKF</sequence>
<dbReference type="Proteomes" id="UP000503003">
    <property type="component" value="Chromosome 2"/>
</dbReference>
<reference evidence="3 4" key="1">
    <citation type="submission" date="2020-02" db="EMBL/GenBank/DDBJ databases">
        <title>A complete genome of a marine bacterium Vibrio sp. ZWAL4003 isolated from the mangrove sediment with the ability to degrade polysaccharides.</title>
        <authorList>
            <person name="Wu J."/>
            <person name="Qu W."/>
            <person name="Zeng R."/>
        </authorList>
    </citation>
    <scope>NUCLEOTIDE SEQUENCE [LARGE SCALE GENOMIC DNA]</scope>
    <source>
        <strain evidence="3 4">ZWAL4003</strain>
    </source>
</reference>
<dbReference type="Gene3D" id="3.40.190.10">
    <property type="entry name" value="Periplasmic binding protein-like II"/>
    <property type="match status" value="1"/>
</dbReference>